<dbReference type="CDD" id="cd03590">
    <property type="entry name" value="CLECT_DC-SIGN_like"/>
    <property type="match status" value="1"/>
</dbReference>
<dbReference type="SMART" id="SM00137">
    <property type="entry name" value="MAM"/>
    <property type="match status" value="1"/>
</dbReference>
<evidence type="ECO:0000313" key="7">
    <source>
        <dbReference type="EMBL" id="KAK7488165.1"/>
    </source>
</evidence>
<evidence type="ECO:0000256" key="4">
    <source>
        <dbReference type="SAM" id="SignalP"/>
    </source>
</evidence>
<dbReference type="CDD" id="cd06263">
    <property type="entry name" value="MAM"/>
    <property type="match status" value="1"/>
</dbReference>
<name>A0ABD0KMD9_9CAEN</name>
<feature type="compositionally biased region" description="Polar residues" evidence="3">
    <location>
        <begin position="426"/>
        <end position="439"/>
    </location>
</feature>
<dbReference type="InterPro" id="IPR016187">
    <property type="entry name" value="CTDL_fold"/>
</dbReference>
<feature type="compositionally biased region" description="Low complexity" evidence="3">
    <location>
        <begin position="337"/>
        <end position="357"/>
    </location>
</feature>
<dbReference type="InterPro" id="IPR001304">
    <property type="entry name" value="C-type_lectin-like"/>
</dbReference>
<feature type="compositionally biased region" description="Low complexity" evidence="3">
    <location>
        <begin position="364"/>
        <end position="414"/>
    </location>
</feature>
<dbReference type="Pfam" id="PF07699">
    <property type="entry name" value="Ephrin_rec_like"/>
    <property type="match status" value="1"/>
</dbReference>
<sequence length="845" mass="91509">MDTYGYVVFVFIVAVSLSTVSSQCDAGWEQYRNNCYFYSSDMKSWAEARQACRQTVGADLAVVTSAGEQAFLEGLNQRSDSWIGLSDLQQEGNWVWVDGTPAQGYVHWRETEPNNLRGEDCATILASGQWNDYNCEIPFPFLCQKPASPGCDFENDTLCGWRNADNGNDQLDWILRQASAPATGTAPDTDHTLGNGHYLHLDTTHGSAHINDTALLISSETAPLSAPGCLQFWYYMGDNTNGHLDVFLVDSRSQFGRERWSLAGQENGSWSLATIAIRGVLGDGGDESPLDVALDDITFSDNTTCTVTPDRANVKDGTTIKLCIPDDMFKSLLNTASPTNSESLTSLTSFTSPRSLSGPTSPASSTRSSNPITSTIPTSSPTRGHPPSTTGWTTSTSSPKRNTPSSTSSSTSTRLPAAMGRASPARITSTARPDSSSGAVTLINPASPTTTTPTPGRSSGHTGGSLTRIFPFRRRRRATSPSNGTGRSVYIYGPQMFDTDGSRVLNLTCSASNPQNVDYFCWSVPCTEQMLVRTWGWSTCRWQPQVPASDETVGCLVNYKGNGTAVTAIDIQFNYPPPSPPTIGGYYADDVVQVGLGLTMTCTVRDGKPLVTSVIFQCDGYPDVEPDDVVGTEVRSSININPLTSADNGVVCNCSAVWKTAALYTMTDSRTLVVNDCPAGQYYKLTRRVYTCNPCPVGFYQDKVNQPQCKQCPPRSITKSAGSDRLSDCEVAPGVDNSAKVSLRYTLVTVCTVYDEETMTTAVYGRIRTFQSDWSGLCTDKMCSNVNVTSQCEAPGSDVIKSIVKIDELPATVTSNDTDVTRRTDDWTFWGSVFAVDDEFKVKTG</sequence>
<evidence type="ECO:0000256" key="1">
    <source>
        <dbReference type="ARBA" id="ARBA00022734"/>
    </source>
</evidence>
<evidence type="ECO:0000256" key="2">
    <source>
        <dbReference type="ARBA" id="ARBA00023157"/>
    </source>
</evidence>
<dbReference type="SUPFAM" id="SSF49899">
    <property type="entry name" value="Concanavalin A-like lectins/glucanases"/>
    <property type="match status" value="1"/>
</dbReference>
<keyword evidence="4" id="KW-0732">Signal</keyword>
<dbReference type="InterPro" id="IPR018378">
    <property type="entry name" value="C-type_lectin_CS"/>
</dbReference>
<dbReference type="InterPro" id="IPR016186">
    <property type="entry name" value="C-type_lectin-like/link_sf"/>
</dbReference>
<keyword evidence="2" id="KW-1015">Disulfide bond</keyword>
<dbReference type="PANTHER" id="PTHR22803">
    <property type="entry name" value="MANNOSE, PHOSPHOLIPASE, LECTIN RECEPTOR RELATED"/>
    <property type="match status" value="1"/>
</dbReference>
<gene>
    <name evidence="7" type="ORF">BaRGS_00020607</name>
</gene>
<feature type="signal peptide" evidence="4">
    <location>
        <begin position="1"/>
        <end position="22"/>
    </location>
</feature>
<protein>
    <recommendedName>
        <fullName evidence="9">C-type lectin</fullName>
    </recommendedName>
</protein>
<evidence type="ECO:0000259" key="5">
    <source>
        <dbReference type="PROSITE" id="PS50041"/>
    </source>
</evidence>
<dbReference type="PROSITE" id="PS00615">
    <property type="entry name" value="C_TYPE_LECTIN_1"/>
    <property type="match status" value="1"/>
</dbReference>
<organism evidence="7 8">
    <name type="scientific">Batillaria attramentaria</name>
    <dbReference type="NCBI Taxonomy" id="370345"/>
    <lineage>
        <taxon>Eukaryota</taxon>
        <taxon>Metazoa</taxon>
        <taxon>Spiralia</taxon>
        <taxon>Lophotrochozoa</taxon>
        <taxon>Mollusca</taxon>
        <taxon>Gastropoda</taxon>
        <taxon>Caenogastropoda</taxon>
        <taxon>Sorbeoconcha</taxon>
        <taxon>Cerithioidea</taxon>
        <taxon>Batillariidae</taxon>
        <taxon>Batillaria</taxon>
    </lineage>
</organism>
<dbReference type="GO" id="GO:0030246">
    <property type="term" value="F:carbohydrate binding"/>
    <property type="evidence" value="ECO:0007669"/>
    <property type="project" value="UniProtKB-KW"/>
</dbReference>
<feature type="domain" description="MAM" evidence="6">
    <location>
        <begin position="149"/>
        <end position="325"/>
    </location>
</feature>
<keyword evidence="8" id="KW-1185">Reference proteome</keyword>
<dbReference type="InterPro" id="IPR013320">
    <property type="entry name" value="ConA-like_dom_sf"/>
</dbReference>
<dbReference type="PROSITE" id="PS50041">
    <property type="entry name" value="C_TYPE_LECTIN_2"/>
    <property type="match status" value="1"/>
</dbReference>
<dbReference type="InterPro" id="IPR050111">
    <property type="entry name" value="C-type_lectin/snaclec_domain"/>
</dbReference>
<feature type="domain" description="C-type lectin" evidence="5">
    <location>
        <begin position="31"/>
        <end position="144"/>
    </location>
</feature>
<dbReference type="SMART" id="SM01411">
    <property type="entry name" value="Ephrin_rec_like"/>
    <property type="match status" value="1"/>
</dbReference>
<dbReference type="InterPro" id="IPR033989">
    <property type="entry name" value="CD209-like_CTLD"/>
</dbReference>
<evidence type="ECO:0000259" key="6">
    <source>
        <dbReference type="PROSITE" id="PS50060"/>
    </source>
</evidence>
<dbReference type="Pfam" id="PF00059">
    <property type="entry name" value="Lectin_C"/>
    <property type="match status" value="1"/>
</dbReference>
<dbReference type="Pfam" id="PF00629">
    <property type="entry name" value="MAM"/>
    <property type="match status" value="1"/>
</dbReference>
<evidence type="ECO:0000313" key="8">
    <source>
        <dbReference type="Proteomes" id="UP001519460"/>
    </source>
</evidence>
<evidence type="ECO:0008006" key="9">
    <source>
        <dbReference type="Google" id="ProtNLM"/>
    </source>
</evidence>
<comment type="caution">
    <text evidence="7">The sequence shown here is derived from an EMBL/GenBank/DDBJ whole genome shotgun (WGS) entry which is preliminary data.</text>
</comment>
<dbReference type="PROSITE" id="PS50060">
    <property type="entry name" value="MAM_2"/>
    <property type="match status" value="1"/>
</dbReference>
<proteinExistence type="predicted"/>
<dbReference type="Gene3D" id="2.10.50.10">
    <property type="entry name" value="Tumor Necrosis Factor Receptor, subunit A, domain 2"/>
    <property type="match status" value="1"/>
</dbReference>
<dbReference type="InterPro" id="IPR011641">
    <property type="entry name" value="Tyr-kin_ephrin_A/B_rcpt-like"/>
</dbReference>
<feature type="region of interest" description="Disordered" evidence="3">
    <location>
        <begin position="337"/>
        <end position="487"/>
    </location>
</feature>
<dbReference type="Gene3D" id="3.10.100.10">
    <property type="entry name" value="Mannose-Binding Protein A, subunit A"/>
    <property type="match status" value="1"/>
</dbReference>
<dbReference type="AlphaFoldDB" id="A0ABD0KMD9"/>
<dbReference type="SUPFAM" id="SSF56436">
    <property type="entry name" value="C-type lectin-like"/>
    <property type="match status" value="1"/>
</dbReference>
<reference evidence="7 8" key="1">
    <citation type="journal article" date="2023" name="Sci. Data">
        <title>Genome assembly of the Korean intertidal mud-creeper Batillaria attramentaria.</title>
        <authorList>
            <person name="Patra A.K."/>
            <person name="Ho P.T."/>
            <person name="Jun S."/>
            <person name="Lee S.J."/>
            <person name="Kim Y."/>
            <person name="Won Y.J."/>
        </authorList>
    </citation>
    <scope>NUCLEOTIDE SEQUENCE [LARGE SCALE GENOMIC DNA]</scope>
    <source>
        <strain evidence="7">Wonlab-2016</strain>
    </source>
</reference>
<keyword evidence="1" id="KW-0430">Lectin</keyword>
<evidence type="ECO:0000256" key="3">
    <source>
        <dbReference type="SAM" id="MobiDB-lite"/>
    </source>
</evidence>
<dbReference type="InterPro" id="IPR000998">
    <property type="entry name" value="MAM_dom"/>
</dbReference>
<dbReference type="Proteomes" id="UP001519460">
    <property type="component" value="Unassembled WGS sequence"/>
</dbReference>
<dbReference type="EMBL" id="JACVVK020000154">
    <property type="protein sequence ID" value="KAK7488165.1"/>
    <property type="molecule type" value="Genomic_DNA"/>
</dbReference>
<accession>A0ABD0KMD9</accession>
<dbReference type="SMART" id="SM00034">
    <property type="entry name" value="CLECT"/>
    <property type="match status" value="1"/>
</dbReference>
<feature type="compositionally biased region" description="Low complexity" evidence="3">
    <location>
        <begin position="445"/>
        <end position="460"/>
    </location>
</feature>
<feature type="chain" id="PRO_5044826484" description="C-type lectin" evidence="4">
    <location>
        <begin position="23"/>
        <end position="845"/>
    </location>
</feature>
<dbReference type="Gene3D" id="2.60.120.200">
    <property type="match status" value="1"/>
</dbReference>